<feature type="compositionally biased region" description="Basic and acidic residues" evidence="1">
    <location>
        <begin position="19"/>
        <end position="29"/>
    </location>
</feature>
<dbReference type="AlphaFoldDB" id="E7QX01"/>
<protein>
    <recommendedName>
        <fullName evidence="2">Halobacterial output domain-containing protein</fullName>
    </recommendedName>
</protein>
<dbReference type="Proteomes" id="UP000184203">
    <property type="component" value="Unassembled WGS sequence"/>
</dbReference>
<reference evidence="6" key="2">
    <citation type="submission" date="2016-11" db="EMBL/GenBank/DDBJ databases">
        <authorList>
            <person name="Varghese N."/>
            <person name="Submissions S."/>
        </authorList>
    </citation>
    <scope>NUCLEOTIDE SEQUENCE [LARGE SCALE GENOMIC DNA]</scope>
    <source>
        <strain evidence="6">DX253</strain>
    </source>
</reference>
<feature type="region of interest" description="Disordered" evidence="1">
    <location>
        <begin position="1"/>
        <end position="29"/>
    </location>
</feature>
<proteinExistence type="predicted"/>
<dbReference type="eggNOG" id="arCOG08928">
    <property type="taxonomic scope" value="Archaea"/>
</dbReference>
<dbReference type="InterPro" id="IPR040624">
    <property type="entry name" value="HalOD1"/>
</dbReference>
<evidence type="ECO:0000259" key="2">
    <source>
        <dbReference type="Pfam" id="PF18545"/>
    </source>
</evidence>
<dbReference type="PATRIC" id="fig|797209.4.peg.3262"/>
<evidence type="ECO:0000313" key="5">
    <source>
        <dbReference type="Proteomes" id="UP000003751"/>
    </source>
</evidence>
<reference evidence="3 5" key="1">
    <citation type="journal article" date="2014" name="ISME J.">
        <title>Trehalose/2-sulfotrehalose biosynthesis and glycine-betaine uptake are widely spread mechanisms for osmoadaptation in the Halobacteriales.</title>
        <authorList>
            <person name="Youssef N.H."/>
            <person name="Savage-Ashlock K.N."/>
            <person name="McCully A.L."/>
            <person name="Luedtke B."/>
            <person name="Shaw E.I."/>
            <person name="Hoff W.D."/>
            <person name="Elshahed M.S."/>
        </authorList>
    </citation>
    <scope>NUCLEOTIDE SEQUENCE [LARGE SCALE GENOMIC DNA]</scope>
    <source>
        <strain evidence="3 5">DX253</strain>
    </source>
</reference>
<accession>E7QX01</accession>
<dbReference type="RefSeq" id="WP_007981703.1">
    <property type="nucleotide sequence ID" value="NZ_AEMG01000019.1"/>
</dbReference>
<feature type="domain" description="Halobacterial output" evidence="2">
    <location>
        <begin position="28"/>
        <end position="98"/>
    </location>
</feature>
<name>E7QX01_HALPU</name>
<evidence type="ECO:0000313" key="4">
    <source>
        <dbReference type="EMBL" id="SHK22675.1"/>
    </source>
</evidence>
<evidence type="ECO:0000313" key="3">
    <source>
        <dbReference type="EMBL" id="EFW90804.1"/>
    </source>
</evidence>
<dbReference type="EMBL" id="FRAN01000001">
    <property type="protein sequence ID" value="SHK22675.1"/>
    <property type="molecule type" value="Genomic_DNA"/>
</dbReference>
<keyword evidence="6" id="KW-1185">Reference proteome</keyword>
<evidence type="ECO:0000313" key="6">
    <source>
        <dbReference type="Proteomes" id="UP000184203"/>
    </source>
</evidence>
<sequence length="100" mass="11120">MSPGNQLAPPQPTVPTNEPPREFTVREGERVSETVIRAISEQDDVSLTDIVPLYERIDPDALDDFFEPTYDGRSSTATSVEFEYGGYTVVVRGYGVVELH</sequence>
<dbReference type="EMBL" id="AEMG01000019">
    <property type="protein sequence ID" value="EFW90804.1"/>
    <property type="molecule type" value="Genomic_DNA"/>
</dbReference>
<gene>
    <name evidence="4" type="ORF">SAMN05444342_1020</name>
    <name evidence="3" type="ORF">ZOD2009_16698</name>
</gene>
<reference evidence="4" key="3">
    <citation type="submission" date="2016-11" db="EMBL/GenBank/DDBJ databases">
        <authorList>
            <person name="Jaros S."/>
            <person name="Januszkiewicz K."/>
            <person name="Wedrychowicz H."/>
        </authorList>
    </citation>
    <scope>NUCLEOTIDE SEQUENCE [LARGE SCALE GENOMIC DNA]</scope>
    <source>
        <strain evidence="4">DX253</strain>
    </source>
</reference>
<dbReference type="OrthoDB" id="271604at2157"/>
<organism evidence="3 5">
    <name type="scientific">Haladaptatus paucihalophilus DX253</name>
    <dbReference type="NCBI Taxonomy" id="797209"/>
    <lineage>
        <taxon>Archaea</taxon>
        <taxon>Methanobacteriati</taxon>
        <taxon>Methanobacteriota</taxon>
        <taxon>Stenosarchaea group</taxon>
        <taxon>Halobacteria</taxon>
        <taxon>Halobacteriales</taxon>
        <taxon>Haladaptataceae</taxon>
        <taxon>Haladaptatus</taxon>
    </lineage>
</organism>
<dbReference type="Pfam" id="PF18545">
    <property type="entry name" value="HalOD1"/>
    <property type="match status" value="1"/>
</dbReference>
<evidence type="ECO:0000256" key="1">
    <source>
        <dbReference type="SAM" id="MobiDB-lite"/>
    </source>
</evidence>
<dbReference type="Proteomes" id="UP000003751">
    <property type="component" value="Unassembled WGS sequence"/>
</dbReference>